<dbReference type="PANTHER" id="PTHR33064:SF36">
    <property type="entry name" value="CCHC-TYPE DOMAIN-CONTAINING PROTEIN"/>
    <property type="match status" value="1"/>
</dbReference>
<gene>
    <name evidence="5" type="ORF">DUI87_13419</name>
</gene>
<sequence>MSLPVIGTRRNRLHATTETRLSSGGEDGTNTKEEDEIEQIPALGRWRRGKIARRAISKPSLIAKHTRAKRLEPVLQAPLRQIVGNQGSVYVKVPYSLLELEQWKTTVGKYKENPDKVAVLVEQVINSQNPDWADLNSMLDTLLDPTERRMVNKAIVEASIANGLLQVQCECKFNTPILAVKKADGKSYRLVQDLRAINKITRDIHPVVANPYTLLTTLTDELGWLTVVDLKDYFFFIPMHKDSQELFAFEWENPETGRKTQLTWTVLPQGFHNSPTIFGNQLAKELEDWKRQEPEGAVLQYVDDILIAEMIAYDLLSKVVTCSSGQTLIASEKMKPSERKNDLITIVINEKTKFDKSKFGILLRDKITVSDSHN</sequence>
<proteinExistence type="inferred from homology"/>
<dbReference type="GO" id="GO:0016032">
    <property type="term" value="P:viral process"/>
    <property type="evidence" value="ECO:0007669"/>
    <property type="project" value="InterPro"/>
</dbReference>
<accession>A0A3M0K8V8</accession>
<dbReference type="InterPro" id="IPR043502">
    <property type="entry name" value="DNA/RNA_pol_sf"/>
</dbReference>
<dbReference type="EC" id="3.1.26.4" evidence="2"/>
<dbReference type="Gene3D" id="3.30.70.270">
    <property type="match status" value="1"/>
</dbReference>
<dbReference type="EMBL" id="QRBI01000113">
    <property type="protein sequence ID" value="RMC09633.1"/>
    <property type="molecule type" value="Genomic_DNA"/>
</dbReference>
<evidence type="ECO:0000256" key="3">
    <source>
        <dbReference type="SAM" id="MobiDB-lite"/>
    </source>
</evidence>
<feature type="domain" description="Reverse transcriptase" evidence="4">
    <location>
        <begin position="161"/>
        <end position="363"/>
    </location>
</feature>
<dbReference type="SUPFAM" id="SSF56672">
    <property type="entry name" value="DNA/RNA polymerases"/>
    <property type="match status" value="1"/>
</dbReference>
<dbReference type="InterPro" id="IPR008919">
    <property type="entry name" value="Retrov_capsid_N"/>
</dbReference>
<reference evidence="5 6" key="1">
    <citation type="submission" date="2018-07" db="EMBL/GenBank/DDBJ databases">
        <title>A high quality draft genome assembly of the barn swallow (H. rustica rustica).</title>
        <authorList>
            <person name="Formenti G."/>
            <person name="Chiara M."/>
            <person name="Poveda L."/>
            <person name="Francoijs K.-J."/>
            <person name="Bonisoli-Alquati A."/>
            <person name="Canova L."/>
            <person name="Gianfranceschi L."/>
            <person name="Horner D.S."/>
            <person name="Saino N."/>
        </authorList>
    </citation>
    <scope>NUCLEOTIDE SEQUENCE [LARGE SCALE GENOMIC DNA]</scope>
    <source>
        <strain evidence="5">Chelidonia</strain>
        <tissue evidence="5">Blood</tissue>
    </source>
</reference>
<evidence type="ECO:0000256" key="2">
    <source>
        <dbReference type="ARBA" id="ARBA00012180"/>
    </source>
</evidence>
<feature type="region of interest" description="Disordered" evidence="3">
    <location>
        <begin position="1"/>
        <end position="34"/>
    </location>
</feature>
<dbReference type="InterPro" id="IPR051320">
    <property type="entry name" value="Viral_Replic_Matur_Polypro"/>
</dbReference>
<dbReference type="AlphaFoldDB" id="A0A3M0K8V8"/>
<dbReference type="PROSITE" id="PS50878">
    <property type="entry name" value="RT_POL"/>
    <property type="match status" value="1"/>
</dbReference>
<dbReference type="OrthoDB" id="9113925at2759"/>
<evidence type="ECO:0000256" key="1">
    <source>
        <dbReference type="ARBA" id="ARBA00010879"/>
    </source>
</evidence>
<organism evidence="5 6">
    <name type="scientific">Hirundo rustica rustica</name>
    <dbReference type="NCBI Taxonomy" id="333673"/>
    <lineage>
        <taxon>Eukaryota</taxon>
        <taxon>Metazoa</taxon>
        <taxon>Chordata</taxon>
        <taxon>Craniata</taxon>
        <taxon>Vertebrata</taxon>
        <taxon>Euteleostomi</taxon>
        <taxon>Archelosauria</taxon>
        <taxon>Archosauria</taxon>
        <taxon>Dinosauria</taxon>
        <taxon>Saurischia</taxon>
        <taxon>Theropoda</taxon>
        <taxon>Coelurosauria</taxon>
        <taxon>Aves</taxon>
        <taxon>Neognathae</taxon>
        <taxon>Neoaves</taxon>
        <taxon>Telluraves</taxon>
        <taxon>Australaves</taxon>
        <taxon>Passeriformes</taxon>
        <taxon>Sylvioidea</taxon>
        <taxon>Hirundinidae</taxon>
        <taxon>Hirundo</taxon>
    </lineage>
</organism>
<protein>
    <recommendedName>
        <fullName evidence="2">ribonuclease H</fullName>
        <ecNumber evidence="2">3.1.26.4</ecNumber>
    </recommendedName>
</protein>
<name>A0A3M0K8V8_HIRRU</name>
<dbReference type="InterPro" id="IPR043128">
    <property type="entry name" value="Rev_trsase/Diguanyl_cyclase"/>
</dbReference>
<dbReference type="InterPro" id="IPR000477">
    <property type="entry name" value="RT_dom"/>
</dbReference>
<dbReference type="SUPFAM" id="SSF47943">
    <property type="entry name" value="Retrovirus capsid protein, N-terminal core domain"/>
    <property type="match status" value="1"/>
</dbReference>
<dbReference type="Proteomes" id="UP000269221">
    <property type="component" value="Unassembled WGS sequence"/>
</dbReference>
<dbReference type="GO" id="GO:0004523">
    <property type="term" value="F:RNA-DNA hybrid ribonuclease activity"/>
    <property type="evidence" value="ECO:0007669"/>
    <property type="project" value="UniProtKB-EC"/>
</dbReference>
<evidence type="ECO:0000259" key="4">
    <source>
        <dbReference type="PROSITE" id="PS50878"/>
    </source>
</evidence>
<keyword evidence="6" id="KW-1185">Reference proteome</keyword>
<evidence type="ECO:0000313" key="5">
    <source>
        <dbReference type="EMBL" id="RMC09633.1"/>
    </source>
</evidence>
<comment type="caution">
    <text evidence="5">The sequence shown here is derived from an EMBL/GenBank/DDBJ whole genome shotgun (WGS) entry which is preliminary data.</text>
</comment>
<dbReference type="Pfam" id="PF00078">
    <property type="entry name" value="RVT_1"/>
    <property type="match status" value="1"/>
</dbReference>
<comment type="similarity">
    <text evidence="1">Belongs to the beta type-B retroviral polymerase family. HERV class-II K(HML-2) pol subfamily.</text>
</comment>
<dbReference type="Gene3D" id="3.10.10.10">
    <property type="entry name" value="HIV Type 1 Reverse Transcriptase, subunit A, domain 1"/>
    <property type="match status" value="1"/>
</dbReference>
<dbReference type="PANTHER" id="PTHR33064">
    <property type="entry name" value="POL PROTEIN"/>
    <property type="match status" value="1"/>
</dbReference>
<evidence type="ECO:0000313" key="6">
    <source>
        <dbReference type="Proteomes" id="UP000269221"/>
    </source>
</evidence>